<protein>
    <submittedName>
        <fullName evidence="2">Uncharacterized protein</fullName>
    </submittedName>
</protein>
<dbReference type="Proteomes" id="UP000034057">
    <property type="component" value="Unassembled WGS sequence"/>
</dbReference>
<organism evidence="2 3">
    <name type="scientific">Candidatus Kaiserbacteria bacterium GW2011_GWA1_50_28</name>
    <dbReference type="NCBI Taxonomy" id="1618668"/>
    <lineage>
        <taxon>Bacteria</taxon>
        <taxon>Candidatus Kaiseribacteriota</taxon>
    </lineage>
</organism>
<dbReference type="EMBL" id="LCQO01000012">
    <property type="protein sequence ID" value="KKW18215.1"/>
    <property type="molecule type" value="Genomic_DNA"/>
</dbReference>
<evidence type="ECO:0000256" key="1">
    <source>
        <dbReference type="SAM" id="Phobius"/>
    </source>
</evidence>
<keyword evidence="1" id="KW-0812">Transmembrane</keyword>
<keyword evidence="1" id="KW-1133">Transmembrane helix</keyword>
<evidence type="ECO:0000313" key="3">
    <source>
        <dbReference type="Proteomes" id="UP000034057"/>
    </source>
</evidence>
<accession>A0A0G1WHY6</accession>
<evidence type="ECO:0000313" key="2">
    <source>
        <dbReference type="EMBL" id="KKW18215.1"/>
    </source>
</evidence>
<sequence length="93" mass="10800">MEVDLISWLEQVAQSRWTWVFGLLVAASFWWYYIRRAKNVITDPEARKPKALFKNFIVGQPFQLLVILIVLIAVIALISWALNMQLPDVPLTD</sequence>
<comment type="caution">
    <text evidence="2">The sequence shown here is derived from an EMBL/GenBank/DDBJ whole genome shotgun (WGS) entry which is preliminary data.</text>
</comment>
<name>A0A0G1WHY6_9BACT</name>
<feature type="transmembrane region" description="Helical" evidence="1">
    <location>
        <begin position="55"/>
        <end position="82"/>
    </location>
</feature>
<reference evidence="2 3" key="1">
    <citation type="journal article" date="2015" name="Nature">
        <title>rRNA introns, odd ribosomes, and small enigmatic genomes across a large radiation of phyla.</title>
        <authorList>
            <person name="Brown C.T."/>
            <person name="Hug L.A."/>
            <person name="Thomas B.C."/>
            <person name="Sharon I."/>
            <person name="Castelle C.J."/>
            <person name="Singh A."/>
            <person name="Wilkins M.J."/>
            <person name="Williams K.H."/>
            <person name="Banfield J.F."/>
        </authorList>
    </citation>
    <scope>NUCLEOTIDE SEQUENCE [LARGE SCALE GENOMIC DNA]</scope>
</reference>
<keyword evidence="1" id="KW-0472">Membrane</keyword>
<dbReference type="AlphaFoldDB" id="A0A0G1WHY6"/>
<gene>
    <name evidence="2" type="ORF">UY59_C0012G0009</name>
</gene>
<feature type="transmembrane region" description="Helical" evidence="1">
    <location>
        <begin position="17"/>
        <end position="34"/>
    </location>
</feature>
<proteinExistence type="predicted"/>